<comment type="catalytic activity">
    <reaction evidence="10 11">
        <text>D-alanyl-D-alanine + UDP-N-acetyl-alpha-D-muramoyl-L-alanyl-gamma-D-glutamyl-meso-2,6-diaminopimelate + ATP = UDP-N-acetyl-alpha-D-muramoyl-L-alanyl-gamma-D-glutamyl-meso-2,6-diaminopimeloyl-D-alanyl-D-alanine + ADP + phosphate + H(+)</text>
        <dbReference type="Rhea" id="RHEA:28374"/>
        <dbReference type="ChEBI" id="CHEBI:15378"/>
        <dbReference type="ChEBI" id="CHEBI:30616"/>
        <dbReference type="ChEBI" id="CHEBI:43474"/>
        <dbReference type="ChEBI" id="CHEBI:57822"/>
        <dbReference type="ChEBI" id="CHEBI:61386"/>
        <dbReference type="ChEBI" id="CHEBI:83905"/>
        <dbReference type="ChEBI" id="CHEBI:456216"/>
        <dbReference type="EC" id="6.3.2.10"/>
    </reaction>
</comment>
<dbReference type="PANTHER" id="PTHR43024:SF1">
    <property type="entry name" value="UDP-N-ACETYLMURAMOYL-TRIPEPTIDE--D-ALANYL-D-ALANINE LIGASE"/>
    <property type="match status" value="1"/>
</dbReference>
<comment type="caution">
    <text evidence="14">The sequence shown here is derived from an EMBL/GenBank/DDBJ whole genome shotgun (WGS) entry which is preliminary data.</text>
</comment>
<keyword evidence="4 10" id="KW-0547">Nucleotide-binding</keyword>
<dbReference type="SUPFAM" id="SSF63418">
    <property type="entry name" value="MurE/MurF N-terminal domain"/>
    <property type="match status" value="1"/>
</dbReference>
<dbReference type="Gene3D" id="3.40.1190.10">
    <property type="entry name" value="Mur-like, catalytic domain"/>
    <property type="match status" value="1"/>
</dbReference>
<dbReference type="NCBIfam" id="TIGR01143">
    <property type="entry name" value="murF"/>
    <property type="match status" value="1"/>
</dbReference>
<keyword evidence="6 10" id="KW-0133">Cell shape</keyword>
<evidence type="ECO:0000256" key="8">
    <source>
        <dbReference type="ARBA" id="ARBA00023306"/>
    </source>
</evidence>
<evidence type="ECO:0000256" key="11">
    <source>
        <dbReference type="RuleBase" id="RU004136"/>
    </source>
</evidence>
<keyword evidence="8 10" id="KW-0131">Cell cycle</keyword>
<comment type="subcellular location">
    <subcellularLocation>
        <location evidence="10 11">Cytoplasm</location>
    </subcellularLocation>
</comment>
<dbReference type="UniPathway" id="UPA00219"/>
<dbReference type="Gene3D" id="3.90.190.20">
    <property type="entry name" value="Mur ligase, C-terminal domain"/>
    <property type="match status" value="1"/>
</dbReference>
<dbReference type="InterPro" id="IPR013221">
    <property type="entry name" value="Mur_ligase_cen"/>
</dbReference>
<keyword evidence="15" id="KW-1185">Reference proteome</keyword>
<comment type="similarity">
    <text evidence="10">Belongs to the MurCDEF family. MurF subfamily.</text>
</comment>
<dbReference type="GO" id="GO:0008360">
    <property type="term" value="P:regulation of cell shape"/>
    <property type="evidence" value="ECO:0007669"/>
    <property type="project" value="UniProtKB-KW"/>
</dbReference>
<dbReference type="GO" id="GO:0071555">
    <property type="term" value="P:cell wall organization"/>
    <property type="evidence" value="ECO:0007669"/>
    <property type="project" value="UniProtKB-KW"/>
</dbReference>
<keyword evidence="1 10" id="KW-0963">Cytoplasm</keyword>
<feature type="domain" description="Mur ligase central" evidence="13">
    <location>
        <begin position="95"/>
        <end position="283"/>
    </location>
</feature>
<evidence type="ECO:0000256" key="2">
    <source>
        <dbReference type="ARBA" id="ARBA00022598"/>
    </source>
</evidence>
<dbReference type="OrthoDB" id="9801978at2"/>
<dbReference type="GO" id="GO:0005524">
    <property type="term" value="F:ATP binding"/>
    <property type="evidence" value="ECO:0007669"/>
    <property type="project" value="UniProtKB-UniRule"/>
</dbReference>
<evidence type="ECO:0000259" key="13">
    <source>
        <dbReference type="Pfam" id="PF08245"/>
    </source>
</evidence>
<evidence type="ECO:0000256" key="9">
    <source>
        <dbReference type="ARBA" id="ARBA00023316"/>
    </source>
</evidence>
<proteinExistence type="inferred from homology"/>
<keyword evidence="3 10" id="KW-0132">Cell division</keyword>
<dbReference type="InterPro" id="IPR051046">
    <property type="entry name" value="MurCDEF_CellWall_CoF430Synth"/>
</dbReference>
<evidence type="ECO:0000313" key="15">
    <source>
        <dbReference type="Proteomes" id="UP000325105"/>
    </source>
</evidence>
<protein>
    <recommendedName>
        <fullName evidence="10 11">UDP-N-acetylmuramoyl-tripeptide--D-alanyl-D-alanine ligase</fullName>
        <ecNumber evidence="10 11">6.3.2.10</ecNumber>
    </recommendedName>
    <alternativeName>
        <fullName evidence="10">D-alanyl-D-alanine-adding enzyme</fullName>
    </alternativeName>
</protein>
<dbReference type="GO" id="GO:0008766">
    <property type="term" value="F:UDP-N-acetylmuramoylalanyl-D-glutamyl-2,6-diaminopimelate-D-alanyl-D-alanine ligase activity"/>
    <property type="evidence" value="ECO:0007669"/>
    <property type="project" value="RHEA"/>
</dbReference>
<evidence type="ECO:0000313" key="14">
    <source>
        <dbReference type="EMBL" id="TYP91812.1"/>
    </source>
</evidence>
<dbReference type="GO" id="GO:0051301">
    <property type="term" value="P:cell division"/>
    <property type="evidence" value="ECO:0007669"/>
    <property type="project" value="UniProtKB-KW"/>
</dbReference>
<dbReference type="InterPro" id="IPR004101">
    <property type="entry name" value="Mur_ligase_C"/>
</dbReference>
<evidence type="ECO:0000256" key="6">
    <source>
        <dbReference type="ARBA" id="ARBA00022960"/>
    </source>
</evidence>
<dbReference type="InterPro" id="IPR036565">
    <property type="entry name" value="Mur-like_cat_sf"/>
</dbReference>
<evidence type="ECO:0000256" key="4">
    <source>
        <dbReference type="ARBA" id="ARBA00022741"/>
    </source>
</evidence>
<dbReference type="InterPro" id="IPR035911">
    <property type="entry name" value="MurE/MurF_N"/>
</dbReference>
<evidence type="ECO:0000259" key="12">
    <source>
        <dbReference type="Pfam" id="PF02875"/>
    </source>
</evidence>
<keyword evidence="7 10" id="KW-0573">Peptidoglycan synthesis</keyword>
<dbReference type="InterPro" id="IPR036615">
    <property type="entry name" value="Mur_ligase_C_dom_sf"/>
</dbReference>
<dbReference type="RefSeq" id="WP_148909463.1">
    <property type="nucleotide sequence ID" value="NZ_VNHX01000018.1"/>
</dbReference>
<feature type="binding site" evidence="10">
    <location>
        <begin position="97"/>
        <end position="103"/>
    </location>
    <ligand>
        <name>ATP</name>
        <dbReference type="ChEBI" id="CHEBI:30616"/>
    </ligand>
</feature>
<dbReference type="Pfam" id="PF08245">
    <property type="entry name" value="Mur_ligase_M"/>
    <property type="match status" value="1"/>
</dbReference>
<evidence type="ECO:0000256" key="10">
    <source>
        <dbReference type="HAMAP-Rule" id="MF_02019"/>
    </source>
</evidence>
<dbReference type="Gene3D" id="3.40.1390.10">
    <property type="entry name" value="MurE/MurF, N-terminal domain"/>
    <property type="match status" value="1"/>
</dbReference>
<comment type="pathway">
    <text evidence="10 11">Cell wall biogenesis; peptidoglycan biosynthesis.</text>
</comment>
<organism evidence="14 15">
    <name type="scientific">Sphingobacterium allocomposti</name>
    <dbReference type="NCBI Taxonomy" id="415956"/>
    <lineage>
        <taxon>Bacteria</taxon>
        <taxon>Pseudomonadati</taxon>
        <taxon>Bacteroidota</taxon>
        <taxon>Sphingobacteriia</taxon>
        <taxon>Sphingobacteriales</taxon>
        <taxon>Sphingobacteriaceae</taxon>
        <taxon>Sphingobacterium</taxon>
    </lineage>
</organism>
<keyword evidence="2 10" id="KW-0436">Ligase</keyword>
<gene>
    <name evidence="10" type="primary">murF</name>
    <name evidence="14" type="ORF">BC792_11859</name>
</gene>
<comment type="function">
    <text evidence="10 11">Involved in cell wall formation. Catalyzes the final step in the synthesis of UDP-N-acetylmuramoyl-pentapeptide, the precursor of murein.</text>
</comment>
<name>A0A5S5DAP5_9SPHI</name>
<keyword evidence="9 10" id="KW-0961">Cell wall biogenesis/degradation</keyword>
<evidence type="ECO:0000256" key="5">
    <source>
        <dbReference type="ARBA" id="ARBA00022840"/>
    </source>
</evidence>
<dbReference type="GO" id="GO:0009252">
    <property type="term" value="P:peptidoglycan biosynthetic process"/>
    <property type="evidence" value="ECO:0007669"/>
    <property type="project" value="UniProtKB-UniRule"/>
</dbReference>
<evidence type="ECO:0000256" key="3">
    <source>
        <dbReference type="ARBA" id="ARBA00022618"/>
    </source>
</evidence>
<dbReference type="HAMAP" id="MF_02019">
    <property type="entry name" value="MurF"/>
    <property type="match status" value="1"/>
</dbReference>
<keyword evidence="5 10" id="KW-0067">ATP-binding</keyword>
<sequence>MTIDHLYKLYKESPFVCTDTRQIVRDSLFFALKGERFNANKLAGSALEAGARWAVVDDPDVVTDDRYILVDDVLTTLQALARHHRQQLTIPFIGITGTNGKTTTKELVYAVLSQQYKTYATKGNLNNHIGVPLTLLAIDDSVEMAVIEMGANHQGEIGFLCGMAQPTHGLITNVGKAHLEGFGSFEGVKKAKGELYDFLKAHDGVLFLQGDNAHLVEMESGRSVRKIFRYGFSASNDIVGELAQANPFLTVRWREKEGDAGYPVETHLTGSYNTENILAAVAVGRFFGMEAALINAGIEAYHPTNNRSQIVETDRNTVIADYYNANASSMAAALENIAVINAERKVIILGDMFEMGDETYEEHRRIVEKATALGVERTLFIGKAFFEHRCPQGEFYRTTDEAKEQLRQRPVENSTVLLKASRGMAFESLVELL</sequence>
<accession>A0A5S5DAP5</accession>
<feature type="domain" description="Mur ligase C-terminal" evidence="12">
    <location>
        <begin position="307"/>
        <end position="421"/>
    </location>
</feature>
<reference evidence="14 15" key="1">
    <citation type="submission" date="2019-07" db="EMBL/GenBank/DDBJ databases">
        <title>Genomic Encyclopedia of Archaeal and Bacterial Type Strains, Phase II (KMG-II): from individual species to whole genera.</title>
        <authorList>
            <person name="Goeker M."/>
        </authorList>
    </citation>
    <scope>NUCLEOTIDE SEQUENCE [LARGE SCALE GENOMIC DNA]</scope>
    <source>
        <strain evidence="14 15">DSM 18850</strain>
    </source>
</reference>
<dbReference type="EC" id="6.3.2.10" evidence="10 11"/>
<dbReference type="PANTHER" id="PTHR43024">
    <property type="entry name" value="UDP-N-ACETYLMURAMOYL-TRIPEPTIDE--D-ALANYL-D-ALANINE LIGASE"/>
    <property type="match status" value="1"/>
</dbReference>
<evidence type="ECO:0000256" key="7">
    <source>
        <dbReference type="ARBA" id="ARBA00022984"/>
    </source>
</evidence>
<dbReference type="EMBL" id="VNHX01000018">
    <property type="protein sequence ID" value="TYP91812.1"/>
    <property type="molecule type" value="Genomic_DNA"/>
</dbReference>
<dbReference type="SUPFAM" id="SSF53623">
    <property type="entry name" value="MurD-like peptide ligases, catalytic domain"/>
    <property type="match status" value="1"/>
</dbReference>
<evidence type="ECO:0000256" key="1">
    <source>
        <dbReference type="ARBA" id="ARBA00022490"/>
    </source>
</evidence>
<dbReference type="InterPro" id="IPR005863">
    <property type="entry name" value="UDP-N-AcMur_synth"/>
</dbReference>
<dbReference type="GO" id="GO:0005737">
    <property type="term" value="C:cytoplasm"/>
    <property type="evidence" value="ECO:0007669"/>
    <property type="project" value="UniProtKB-SubCell"/>
</dbReference>
<dbReference type="Pfam" id="PF02875">
    <property type="entry name" value="Mur_ligase_C"/>
    <property type="match status" value="1"/>
</dbReference>
<dbReference type="SUPFAM" id="SSF53244">
    <property type="entry name" value="MurD-like peptide ligases, peptide-binding domain"/>
    <property type="match status" value="1"/>
</dbReference>
<dbReference type="GO" id="GO:0047480">
    <property type="term" value="F:UDP-N-acetylmuramoyl-tripeptide-D-alanyl-D-alanine ligase activity"/>
    <property type="evidence" value="ECO:0007669"/>
    <property type="project" value="UniProtKB-UniRule"/>
</dbReference>
<dbReference type="Proteomes" id="UP000325105">
    <property type="component" value="Unassembled WGS sequence"/>
</dbReference>
<dbReference type="AlphaFoldDB" id="A0A5S5DAP5"/>